<sequence>MKRSFCTRVSFCALSVALLAAINVNEAQALDNNLHFSGTLVSEPCNLDPQTSDITVDFSSVVAKYLYQNSRTLGVPFVVNLTDCDISLGSKVTMTFKGSENSTLPGLLAVTGTAKGIAIGMETPEGTKLPFNQPTPEYAIANGSNQFTLQAYVQGEPVAIAQQTITPGDFSATATFELAYP</sequence>
<name>A0A9J9GEC4_ENT38</name>
<dbReference type="Pfam" id="PF00419">
    <property type="entry name" value="Fimbrial"/>
    <property type="match status" value="1"/>
</dbReference>
<dbReference type="SUPFAM" id="SSF49401">
    <property type="entry name" value="Bacterial adhesins"/>
    <property type="match status" value="1"/>
</dbReference>
<proteinExistence type="predicted"/>
<evidence type="ECO:0000256" key="1">
    <source>
        <dbReference type="SAM" id="SignalP"/>
    </source>
</evidence>
<keyword evidence="1" id="KW-0732">Signal</keyword>
<dbReference type="InterPro" id="IPR050263">
    <property type="entry name" value="Bact_Fimbrial_Adh_Pro"/>
</dbReference>
<evidence type="ECO:0000259" key="2">
    <source>
        <dbReference type="Pfam" id="PF00419"/>
    </source>
</evidence>
<dbReference type="GO" id="GO:0043709">
    <property type="term" value="P:cell adhesion involved in single-species biofilm formation"/>
    <property type="evidence" value="ECO:0007669"/>
    <property type="project" value="TreeGrafter"/>
</dbReference>
<gene>
    <name evidence="3" type="ordered locus">Ent638_0408</name>
</gene>
<dbReference type="KEGG" id="ent:Ent638_0408"/>
<dbReference type="InterPro" id="IPR036937">
    <property type="entry name" value="Adhesion_dom_fimbrial_sf"/>
</dbReference>
<dbReference type="InterPro" id="IPR008966">
    <property type="entry name" value="Adhesion_dom_sf"/>
</dbReference>
<dbReference type="PANTHER" id="PTHR33420">
    <property type="entry name" value="FIMBRIAL SUBUNIT ELFA-RELATED"/>
    <property type="match status" value="1"/>
</dbReference>
<organism evidence="3 4">
    <name type="scientific">Enterobacter sp. (strain 638)</name>
    <dbReference type="NCBI Taxonomy" id="399742"/>
    <lineage>
        <taxon>Bacteria</taxon>
        <taxon>Pseudomonadati</taxon>
        <taxon>Pseudomonadota</taxon>
        <taxon>Gammaproteobacteria</taxon>
        <taxon>Enterobacterales</taxon>
        <taxon>Enterobacteriaceae</taxon>
        <taxon>Enterobacter</taxon>
    </lineage>
</organism>
<dbReference type="RefSeq" id="WP_012015821.1">
    <property type="nucleotide sequence ID" value="NC_009436.1"/>
</dbReference>
<evidence type="ECO:0000313" key="4">
    <source>
        <dbReference type="Proteomes" id="UP000000230"/>
    </source>
</evidence>
<dbReference type="AlphaFoldDB" id="A0A9J9GEC4"/>
<accession>A0A9J9GEC4</accession>
<evidence type="ECO:0000313" key="3">
    <source>
        <dbReference type="EMBL" id="ABP59096.1"/>
    </source>
</evidence>
<feature type="signal peptide" evidence="1">
    <location>
        <begin position="1"/>
        <end position="29"/>
    </location>
</feature>
<feature type="chain" id="PRO_5039915775" evidence="1">
    <location>
        <begin position="30"/>
        <end position="181"/>
    </location>
</feature>
<dbReference type="PANTHER" id="PTHR33420:SF9">
    <property type="entry name" value="MINOR FIMBRIAL SUBUNIT"/>
    <property type="match status" value="1"/>
</dbReference>
<dbReference type="EMBL" id="CP000653">
    <property type="protein sequence ID" value="ABP59096.1"/>
    <property type="molecule type" value="Genomic_DNA"/>
</dbReference>
<dbReference type="GO" id="GO:0009289">
    <property type="term" value="C:pilus"/>
    <property type="evidence" value="ECO:0007669"/>
    <property type="project" value="InterPro"/>
</dbReference>
<reference evidence="4" key="1">
    <citation type="journal article" date="2010" name="PLoS Genet.">
        <title>Genome sequence of the plant growth promoting endophytic bacterium Enterobacter sp. 638.</title>
        <authorList>
            <person name="Taghavi S."/>
            <person name="van der Lelie D."/>
            <person name="Hoffman A."/>
            <person name="Zhang Y.B."/>
            <person name="Walla M.D."/>
            <person name="Vangronsveld J."/>
            <person name="Newman L."/>
            <person name="Monchy S."/>
        </authorList>
    </citation>
    <scope>NUCLEOTIDE SEQUENCE [LARGE SCALE GENOMIC DNA]</scope>
    <source>
        <strain evidence="4">638</strain>
    </source>
</reference>
<keyword evidence="4" id="KW-1185">Reference proteome</keyword>
<dbReference type="Proteomes" id="UP000000230">
    <property type="component" value="Chromosome"/>
</dbReference>
<feature type="domain" description="Fimbrial-type adhesion" evidence="2">
    <location>
        <begin position="35"/>
        <end position="180"/>
    </location>
</feature>
<dbReference type="Gene3D" id="2.60.40.1090">
    <property type="entry name" value="Fimbrial-type adhesion domain"/>
    <property type="match status" value="1"/>
</dbReference>
<dbReference type="InterPro" id="IPR000259">
    <property type="entry name" value="Adhesion_dom_fimbrial"/>
</dbReference>
<dbReference type="OrthoDB" id="6462343at2"/>
<protein>
    <submittedName>
        <fullName evidence="3">Fimbrial protein</fullName>
    </submittedName>
</protein>